<dbReference type="STRING" id="1278298.GCA_000428685_01998"/>
<dbReference type="RefSeq" id="WP_026427021.1">
    <property type="nucleotide sequence ID" value="NZ_CBCRWE010000059.1"/>
</dbReference>
<dbReference type="AlphaFoldDB" id="A0A448K908"/>
<evidence type="ECO:0000313" key="4">
    <source>
        <dbReference type="Proteomes" id="UP000276899"/>
    </source>
</evidence>
<dbReference type="GO" id="GO:0043190">
    <property type="term" value="C:ATP-binding cassette (ABC) transporter complex"/>
    <property type="evidence" value="ECO:0007669"/>
    <property type="project" value="InterPro"/>
</dbReference>
<keyword evidence="4" id="KW-1185">Reference proteome</keyword>
<dbReference type="Proteomes" id="UP000276899">
    <property type="component" value="Chromosome"/>
</dbReference>
<dbReference type="Gene3D" id="3.40.190.10">
    <property type="entry name" value="Periplasmic binding protein-like II"/>
    <property type="match status" value="1"/>
</dbReference>
<proteinExistence type="predicted"/>
<evidence type="ECO:0000256" key="1">
    <source>
        <dbReference type="SAM" id="SignalP"/>
    </source>
</evidence>
<evidence type="ECO:0000313" key="3">
    <source>
        <dbReference type="EMBL" id="VEG73412.1"/>
    </source>
</evidence>
<dbReference type="CDD" id="cd08501">
    <property type="entry name" value="PBP2_Lpqw"/>
    <property type="match status" value="1"/>
</dbReference>
<protein>
    <submittedName>
        <fullName evidence="3">Probable monoacyl phosphatidylinositol tetramannoside-binding protein LpqW</fullName>
    </submittedName>
</protein>
<feature type="chain" id="PRO_5038569281" evidence="1">
    <location>
        <begin position="21"/>
        <end position="568"/>
    </location>
</feature>
<feature type="signal peptide" evidence="1">
    <location>
        <begin position="1"/>
        <end position="20"/>
    </location>
</feature>
<dbReference type="PANTHER" id="PTHR30290">
    <property type="entry name" value="PERIPLASMIC BINDING COMPONENT OF ABC TRANSPORTER"/>
    <property type="match status" value="1"/>
</dbReference>
<dbReference type="PANTHER" id="PTHR30290:SF65">
    <property type="entry name" value="MONOACYL PHOSPHATIDYLINOSITOL TETRAMANNOSIDE-BINDING PROTEIN LPQW-RELATED"/>
    <property type="match status" value="1"/>
</dbReference>
<name>A0A448K908_9ACTO</name>
<dbReference type="GO" id="GO:0015833">
    <property type="term" value="P:peptide transport"/>
    <property type="evidence" value="ECO:0007669"/>
    <property type="project" value="TreeGrafter"/>
</dbReference>
<sequence>MITRRLLLRAGGMASLGLLAACSGSRSAPRPGPERLAADNTVPTRRTSLQRGGQVIIALPQWLGNLNPMHQQGAVPANALLQTFTGVSNWDYGGDGSFTPRTEYCLDVTTVQVSGRTRVVLSLNPEAVWNSGEPISAADYRALLALATASVGDERLALPQGWDRIESIEAGKDQFEVVVTFSTIYPHWPATLATIVPAALSADMEAFSSWTDVALADHATGPFRVGSADAQHQALTLEANPRWWGDPALLTRVVLSAVEASAAGQDYAQERIDVLHNITDPGIYDDCRGRAGATVRQAMGLSWRRLVINGKAGLLTDLELRKALTKGLDRSAIAARALTGMPVQTEALMTGNHIFSPSDFRYQDNTGRMGLNPAEAMEALETQGWIVSGKGEIRSKDGQRLSVGLLSTPDNAAQGEARAVRECLRAIGIEIIIETVDEATFRVRTQAGSFETAVLPQTTGRHPLERVASLYGQGSTGAGTGLTSPEVEELVRLMEVEGHDDTRFELANEIDRKIWDLSADIPLYVIPEMTAVPDGLVNYGSFGMLSPHVEDIGYMRGSAAVSGRTDQK</sequence>
<dbReference type="Gene3D" id="3.90.76.10">
    <property type="entry name" value="Dipeptide-binding Protein, Domain 1"/>
    <property type="match status" value="1"/>
</dbReference>
<organism evidence="3 4">
    <name type="scientific">Actinomyces slackii</name>
    <dbReference type="NCBI Taxonomy" id="52774"/>
    <lineage>
        <taxon>Bacteria</taxon>
        <taxon>Bacillati</taxon>
        <taxon>Actinomycetota</taxon>
        <taxon>Actinomycetes</taxon>
        <taxon>Actinomycetales</taxon>
        <taxon>Actinomycetaceae</taxon>
        <taxon>Actinomyces</taxon>
    </lineage>
</organism>
<dbReference type="Pfam" id="PF00496">
    <property type="entry name" value="SBP_bac_5"/>
    <property type="match status" value="1"/>
</dbReference>
<dbReference type="GO" id="GO:1904680">
    <property type="term" value="F:peptide transmembrane transporter activity"/>
    <property type="evidence" value="ECO:0007669"/>
    <property type="project" value="TreeGrafter"/>
</dbReference>
<dbReference type="PROSITE" id="PS51257">
    <property type="entry name" value="PROKAR_LIPOPROTEIN"/>
    <property type="match status" value="1"/>
</dbReference>
<dbReference type="EMBL" id="LR134363">
    <property type="protein sequence ID" value="VEG73412.1"/>
    <property type="molecule type" value="Genomic_DNA"/>
</dbReference>
<keyword evidence="1" id="KW-0732">Signal</keyword>
<accession>A0A448K908</accession>
<dbReference type="PIRSF" id="PIRSF002741">
    <property type="entry name" value="MppA"/>
    <property type="match status" value="1"/>
</dbReference>
<evidence type="ECO:0000259" key="2">
    <source>
        <dbReference type="Pfam" id="PF00496"/>
    </source>
</evidence>
<dbReference type="Gene3D" id="3.10.105.10">
    <property type="entry name" value="Dipeptide-binding Protein, Domain 3"/>
    <property type="match status" value="1"/>
</dbReference>
<dbReference type="InterPro" id="IPR039424">
    <property type="entry name" value="SBP_5"/>
</dbReference>
<dbReference type="InterPro" id="IPR000914">
    <property type="entry name" value="SBP_5_dom"/>
</dbReference>
<dbReference type="GO" id="GO:0042597">
    <property type="term" value="C:periplasmic space"/>
    <property type="evidence" value="ECO:0007669"/>
    <property type="project" value="UniProtKB-ARBA"/>
</dbReference>
<feature type="domain" description="Solute-binding protein family 5" evidence="2">
    <location>
        <begin position="119"/>
        <end position="459"/>
    </location>
</feature>
<gene>
    <name evidence="3" type="ORF">NCTC11923_00017</name>
</gene>
<dbReference type="SUPFAM" id="SSF53850">
    <property type="entry name" value="Periplasmic binding protein-like II"/>
    <property type="match status" value="1"/>
</dbReference>
<dbReference type="InterPro" id="IPR030678">
    <property type="entry name" value="Peptide/Ni-bd"/>
</dbReference>
<reference evidence="3 4" key="1">
    <citation type="submission" date="2018-12" db="EMBL/GenBank/DDBJ databases">
        <authorList>
            <consortium name="Pathogen Informatics"/>
        </authorList>
    </citation>
    <scope>NUCLEOTIDE SEQUENCE [LARGE SCALE GENOMIC DNA]</scope>
    <source>
        <strain evidence="3 4">NCTC11923</strain>
    </source>
</reference>
<dbReference type="KEGG" id="asla:NCTC11923_00017"/>